<name>A0AAV2ZX10_PYXAD</name>
<reference evidence="5" key="1">
    <citation type="thesis" date="2020" institute="ProQuest LLC" country="789 East Eisenhower Parkway, Ann Arbor, MI, USA">
        <title>Comparative Genomics and Chromosome Evolution.</title>
        <authorList>
            <person name="Mudd A.B."/>
        </authorList>
    </citation>
    <scope>NUCLEOTIDE SEQUENCE</scope>
    <source>
        <strain evidence="5">1538</strain>
        <tissue evidence="5">Blood</tissue>
    </source>
</reference>
<dbReference type="InterPro" id="IPR024792">
    <property type="entry name" value="RhoGDI_dom_sf"/>
</dbReference>
<dbReference type="GO" id="GO:0016020">
    <property type="term" value="C:membrane"/>
    <property type="evidence" value="ECO:0007669"/>
    <property type="project" value="TreeGrafter"/>
</dbReference>
<dbReference type="GO" id="GO:0005094">
    <property type="term" value="F:Rho GDP-dissociation inhibitor activity"/>
    <property type="evidence" value="ECO:0007669"/>
    <property type="project" value="InterPro"/>
</dbReference>
<dbReference type="InterPro" id="IPR000406">
    <property type="entry name" value="Rho_GDI"/>
</dbReference>
<dbReference type="FunFam" id="2.70.50.30:FF:000004">
    <property type="entry name" value="Rho GDP-dissociation inhibitor 1"/>
    <property type="match status" value="1"/>
</dbReference>
<evidence type="ECO:0000256" key="2">
    <source>
        <dbReference type="ARBA" id="ARBA00009758"/>
    </source>
</evidence>
<protein>
    <submittedName>
        <fullName evidence="5">Uncharacterized protein</fullName>
    </submittedName>
</protein>
<dbReference type="PRINTS" id="PR00492">
    <property type="entry name" value="RHOGDI"/>
</dbReference>
<evidence type="ECO:0000313" key="5">
    <source>
        <dbReference type="EMBL" id="DBA19234.1"/>
    </source>
</evidence>
<dbReference type="Proteomes" id="UP001181693">
    <property type="component" value="Unassembled WGS sequence"/>
</dbReference>
<comment type="subcellular location">
    <subcellularLocation>
        <location evidence="1">Cytoplasm</location>
    </subcellularLocation>
</comment>
<dbReference type="SUPFAM" id="SSF81296">
    <property type="entry name" value="E set domains"/>
    <property type="match status" value="1"/>
</dbReference>
<dbReference type="GO" id="GO:0007266">
    <property type="term" value="P:Rho protein signal transduction"/>
    <property type="evidence" value="ECO:0007669"/>
    <property type="project" value="InterPro"/>
</dbReference>
<evidence type="ECO:0000256" key="4">
    <source>
        <dbReference type="ARBA" id="ARBA00022490"/>
    </source>
</evidence>
<comment type="similarity">
    <text evidence="2">Belongs to the Rho GDI family.</text>
</comment>
<dbReference type="GO" id="GO:0005096">
    <property type="term" value="F:GTPase activator activity"/>
    <property type="evidence" value="ECO:0007669"/>
    <property type="project" value="UniProtKB-KW"/>
</dbReference>
<comment type="caution">
    <text evidence="5">The sequence shown here is derived from an EMBL/GenBank/DDBJ whole genome shotgun (WGS) entry which is preliminary data.</text>
</comment>
<accession>A0AAV2ZX10</accession>
<keyword evidence="3" id="KW-0343">GTPase activation</keyword>
<evidence type="ECO:0000313" key="6">
    <source>
        <dbReference type="Proteomes" id="UP001181693"/>
    </source>
</evidence>
<dbReference type="Pfam" id="PF02115">
    <property type="entry name" value="Rho_GDI"/>
    <property type="match status" value="1"/>
</dbReference>
<dbReference type="PANTHER" id="PTHR10980:SF8">
    <property type="entry name" value="RHO GDP-DISSOCIATION INHIBITOR 3"/>
    <property type="match status" value="1"/>
</dbReference>
<evidence type="ECO:0000256" key="1">
    <source>
        <dbReference type="ARBA" id="ARBA00004496"/>
    </source>
</evidence>
<keyword evidence="4" id="KW-0963">Cytoplasm</keyword>
<evidence type="ECO:0000256" key="3">
    <source>
        <dbReference type="ARBA" id="ARBA00022468"/>
    </source>
</evidence>
<dbReference type="GO" id="GO:0005829">
    <property type="term" value="C:cytosol"/>
    <property type="evidence" value="ECO:0007669"/>
    <property type="project" value="TreeGrafter"/>
</dbReference>
<gene>
    <name evidence="5" type="ORF">GDO54_015100</name>
</gene>
<dbReference type="AlphaFoldDB" id="A0AAV2ZX10"/>
<keyword evidence="6" id="KW-1185">Reference proteome</keyword>
<proteinExistence type="inferred from homology"/>
<dbReference type="Gene3D" id="2.70.50.30">
    <property type="entry name" value="Coagulation Factor XIII, subunit A, domain 1"/>
    <property type="match status" value="1"/>
</dbReference>
<sequence>MFGNKSEMMGMDVCEFGGQLLELMWLSVCYRDKMADRNENKPVEEDSDDIVDLNYKAPEKKSLQEIQELDKDDESLIKYKQALLGNLPAAVDPNAPNVQVTQMALICNEAPGPISMDLTGNVGTLKDKTFILKEGVSYRVRITFKVNKDIVSGLRYVQHTYKAGIKVDKETHMVGS</sequence>
<dbReference type="InterPro" id="IPR014756">
    <property type="entry name" value="Ig_E-set"/>
</dbReference>
<organism evidence="5 6">
    <name type="scientific">Pyxicephalus adspersus</name>
    <name type="common">African bullfrog</name>
    <dbReference type="NCBI Taxonomy" id="30357"/>
    <lineage>
        <taxon>Eukaryota</taxon>
        <taxon>Metazoa</taxon>
        <taxon>Chordata</taxon>
        <taxon>Craniata</taxon>
        <taxon>Vertebrata</taxon>
        <taxon>Euteleostomi</taxon>
        <taxon>Amphibia</taxon>
        <taxon>Batrachia</taxon>
        <taxon>Anura</taxon>
        <taxon>Neobatrachia</taxon>
        <taxon>Ranoidea</taxon>
        <taxon>Pyxicephalidae</taxon>
        <taxon>Pyxicephalinae</taxon>
        <taxon>Pyxicephalus</taxon>
    </lineage>
</organism>
<dbReference type="PANTHER" id="PTHR10980">
    <property type="entry name" value="RHO GDP-DISSOCIATION INHIBITOR"/>
    <property type="match status" value="1"/>
</dbReference>
<dbReference type="EMBL" id="DYDO01000008">
    <property type="protein sequence ID" value="DBA19234.1"/>
    <property type="molecule type" value="Genomic_DNA"/>
</dbReference>